<dbReference type="EMBL" id="QGKY02000094">
    <property type="protein sequence ID" value="KAF2605697.1"/>
    <property type="molecule type" value="Genomic_DNA"/>
</dbReference>
<name>A0A8S9LI86_BRACR</name>
<evidence type="ECO:0000313" key="1">
    <source>
        <dbReference type="EMBL" id="KAF2605697.1"/>
    </source>
</evidence>
<gene>
    <name evidence="1" type="ORF">F2Q70_00028558</name>
</gene>
<accession>A0A8S9LI86</accession>
<proteinExistence type="predicted"/>
<comment type="caution">
    <text evidence="1">The sequence shown here is derived from an EMBL/GenBank/DDBJ whole genome shotgun (WGS) entry which is preliminary data.</text>
</comment>
<reference evidence="1" key="1">
    <citation type="submission" date="2019-12" db="EMBL/GenBank/DDBJ databases">
        <title>Genome sequencing and annotation of Brassica cretica.</title>
        <authorList>
            <person name="Studholme D.J."/>
            <person name="Sarris P.F."/>
        </authorList>
    </citation>
    <scope>NUCLEOTIDE SEQUENCE</scope>
    <source>
        <strain evidence="1">PFS-102/07</strain>
        <tissue evidence="1">Leaf</tissue>
    </source>
</reference>
<protein>
    <submittedName>
        <fullName evidence="1">Uncharacterized protein</fullName>
    </submittedName>
</protein>
<organism evidence="1">
    <name type="scientific">Brassica cretica</name>
    <name type="common">Mustard</name>
    <dbReference type="NCBI Taxonomy" id="69181"/>
    <lineage>
        <taxon>Eukaryota</taxon>
        <taxon>Viridiplantae</taxon>
        <taxon>Streptophyta</taxon>
        <taxon>Embryophyta</taxon>
        <taxon>Tracheophyta</taxon>
        <taxon>Spermatophyta</taxon>
        <taxon>Magnoliopsida</taxon>
        <taxon>eudicotyledons</taxon>
        <taxon>Gunneridae</taxon>
        <taxon>Pentapetalae</taxon>
        <taxon>rosids</taxon>
        <taxon>malvids</taxon>
        <taxon>Brassicales</taxon>
        <taxon>Brassicaceae</taxon>
        <taxon>Brassiceae</taxon>
        <taxon>Brassica</taxon>
    </lineage>
</organism>
<dbReference type="AlphaFoldDB" id="A0A8S9LI86"/>
<sequence length="97" mass="11066">MALFDVLLLRCGNLVTIIKALSGYVHSKELKLGIYSDDVESSFLGLELEKGKSVFDSIKQRKGMESIEITTLEDENEIKVVLAESKERKPARKWWSY</sequence>